<dbReference type="InterPro" id="IPR017972">
    <property type="entry name" value="Cyt_P450_CS"/>
</dbReference>
<dbReference type="PANTHER" id="PTHR24305:SF166">
    <property type="entry name" value="CYTOCHROME P450 12A4, MITOCHONDRIAL-RELATED"/>
    <property type="match status" value="1"/>
</dbReference>
<dbReference type="Proteomes" id="UP000054279">
    <property type="component" value="Unassembled WGS sequence"/>
</dbReference>
<dbReference type="GO" id="GO:0004497">
    <property type="term" value="F:monooxygenase activity"/>
    <property type="evidence" value="ECO:0007669"/>
    <property type="project" value="UniProtKB-KW"/>
</dbReference>
<evidence type="ECO:0000256" key="9">
    <source>
        <dbReference type="PIRSR" id="PIRSR602401-1"/>
    </source>
</evidence>
<keyword evidence="4 9" id="KW-0349">Heme</keyword>
<dbReference type="GO" id="GO:0016705">
    <property type="term" value="F:oxidoreductase activity, acting on paired donors, with incorporation or reduction of molecular oxygen"/>
    <property type="evidence" value="ECO:0007669"/>
    <property type="project" value="InterPro"/>
</dbReference>
<dbReference type="Pfam" id="PF00067">
    <property type="entry name" value="p450"/>
    <property type="match status" value="2"/>
</dbReference>
<dbReference type="Gene3D" id="1.10.630.10">
    <property type="entry name" value="Cytochrome P450"/>
    <property type="match status" value="2"/>
</dbReference>
<evidence type="ECO:0000256" key="5">
    <source>
        <dbReference type="ARBA" id="ARBA00022723"/>
    </source>
</evidence>
<dbReference type="PANTHER" id="PTHR24305">
    <property type="entry name" value="CYTOCHROME P450"/>
    <property type="match status" value="1"/>
</dbReference>
<evidence type="ECO:0000256" key="2">
    <source>
        <dbReference type="ARBA" id="ARBA00005179"/>
    </source>
</evidence>
<dbReference type="GO" id="GO:0020037">
    <property type="term" value="F:heme binding"/>
    <property type="evidence" value="ECO:0007669"/>
    <property type="project" value="InterPro"/>
</dbReference>
<keyword evidence="8 10" id="KW-0503">Monooxygenase</keyword>
<keyword evidence="7 9" id="KW-0408">Iron</keyword>
<evidence type="ECO:0000256" key="3">
    <source>
        <dbReference type="ARBA" id="ARBA00010617"/>
    </source>
</evidence>
<evidence type="ECO:0000256" key="8">
    <source>
        <dbReference type="ARBA" id="ARBA00023033"/>
    </source>
</evidence>
<sequence>MTEDVHEKWRKWHRQYGPVYQTWNGPLSRVIYVGEPNLIRKIANKNWPKFPGQYAGFKPLSGSVLFAQMDQGRWKQQRKGLAPSFQPSTVNDQYSSLHKYLGKFVDAIDAAVQENTTLDLSVFHVLLTLDFVGEVAFRTELHAIRDGAGCRILQIFHNILPELMKCGLFPLRARIPIMKNTRAMLSSIKELRDLGHVAVRNARASNEGITFLVAGGDPTAHTLTFAVYEIIRNPAILAKILKELDSVLPEDCFIPTIEQILRLPYLQLVIKETLRFNGPGFGTFRYTPKDVEIYGTTLPANTTLALRNPQVHRDPQLWGEDVDEYKPERWETSDKEKRAIPGSYFPFSYGSRKCMGEGLAILEMSLTLATLFKRYELTLEPGFEMIFQPSFTLCSRMVFQSKLG</sequence>
<dbReference type="InterPro" id="IPR002401">
    <property type="entry name" value="Cyt_P450_E_grp-I"/>
</dbReference>
<organism evidence="11 12">
    <name type="scientific">Sphaerobolus stellatus (strain SS14)</name>
    <dbReference type="NCBI Taxonomy" id="990650"/>
    <lineage>
        <taxon>Eukaryota</taxon>
        <taxon>Fungi</taxon>
        <taxon>Dikarya</taxon>
        <taxon>Basidiomycota</taxon>
        <taxon>Agaricomycotina</taxon>
        <taxon>Agaricomycetes</taxon>
        <taxon>Phallomycetidae</taxon>
        <taxon>Geastrales</taxon>
        <taxon>Sphaerobolaceae</taxon>
        <taxon>Sphaerobolus</taxon>
    </lineage>
</organism>
<dbReference type="HOGENOM" id="CLU_001570_5_1_1"/>
<gene>
    <name evidence="11" type="ORF">M422DRAFT_248306</name>
</gene>
<name>A0A0C9W671_SPHS4</name>
<comment type="cofactor">
    <cofactor evidence="1 9">
        <name>heme</name>
        <dbReference type="ChEBI" id="CHEBI:30413"/>
    </cofactor>
</comment>
<comment type="pathway">
    <text evidence="2">Secondary metabolite biosynthesis.</text>
</comment>
<evidence type="ECO:0000256" key="10">
    <source>
        <dbReference type="RuleBase" id="RU000461"/>
    </source>
</evidence>
<evidence type="ECO:0000256" key="7">
    <source>
        <dbReference type="ARBA" id="ARBA00023004"/>
    </source>
</evidence>
<evidence type="ECO:0000313" key="12">
    <source>
        <dbReference type="Proteomes" id="UP000054279"/>
    </source>
</evidence>
<keyword evidence="5 9" id="KW-0479">Metal-binding</keyword>
<protein>
    <recommendedName>
        <fullName evidence="13">Cytochrome P450</fullName>
    </recommendedName>
</protein>
<dbReference type="AlphaFoldDB" id="A0A0C9W671"/>
<dbReference type="OrthoDB" id="1470350at2759"/>
<evidence type="ECO:0000313" key="11">
    <source>
        <dbReference type="EMBL" id="KIJ48126.1"/>
    </source>
</evidence>
<evidence type="ECO:0000256" key="1">
    <source>
        <dbReference type="ARBA" id="ARBA00001971"/>
    </source>
</evidence>
<dbReference type="EMBL" id="KN837099">
    <property type="protein sequence ID" value="KIJ48126.1"/>
    <property type="molecule type" value="Genomic_DNA"/>
</dbReference>
<keyword evidence="6 10" id="KW-0560">Oxidoreductase</keyword>
<evidence type="ECO:0008006" key="13">
    <source>
        <dbReference type="Google" id="ProtNLM"/>
    </source>
</evidence>
<dbReference type="PROSITE" id="PS00086">
    <property type="entry name" value="CYTOCHROME_P450"/>
    <property type="match status" value="1"/>
</dbReference>
<accession>A0A0C9W671</accession>
<dbReference type="SUPFAM" id="SSF48264">
    <property type="entry name" value="Cytochrome P450"/>
    <property type="match status" value="1"/>
</dbReference>
<comment type="similarity">
    <text evidence="3 10">Belongs to the cytochrome P450 family.</text>
</comment>
<dbReference type="PRINTS" id="PR00385">
    <property type="entry name" value="P450"/>
</dbReference>
<keyword evidence="12" id="KW-1185">Reference proteome</keyword>
<dbReference type="GO" id="GO:0005506">
    <property type="term" value="F:iron ion binding"/>
    <property type="evidence" value="ECO:0007669"/>
    <property type="project" value="InterPro"/>
</dbReference>
<dbReference type="InterPro" id="IPR036396">
    <property type="entry name" value="Cyt_P450_sf"/>
</dbReference>
<dbReference type="InterPro" id="IPR050121">
    <property type="entry name" value="Cytochrome_P450_monoxygenase"/>
</dbReference>
<dbReference type="PRINTS" id="PR00463">
    <property type="entry name" value="EP450I"/>
</dbReference>
<proteinExistence type="inferred from homology"/>
<feature type="binding site" description="axial binding residue" evidence="9">
    <location>
        <position position="354"/>
    </location>
    <ligand>
        <name>heme</name>
        <dbReference type="ChEBI" id="CHEBI:30413"/>
    </ligand>
    <ligandPart>
        <name>Fe</name>
        <dbReference type="ChEBI" id="CHEBI:18248"/>
    </ligandPart>
</feature>
<evidence type="ECO:0000256" key="6">
    <source>
        <dbReference type="ARBA" id="ARBA00023002"/>
    </source>
</evidence>
<dbReference type="InterPro" id="IPR001128">
    <property type="entry name" value="Cyt_P450"/>
</dbReference>
<evidence type="ECO:0000256" key="4">
    <source>
        <dbReference type="ARBA" id="ARBA00022617"/>
    </source>
</evidence>
<dbReference type="CDD" id="cd00302">
    <property type="entry name" value="cytochrome_P450"/>
    <property type="match status" value="1"/>
</dbReference>
<reference evidence="11 12" key="1">
    <citation type="submission" date="2014-06" db="EMBL/GenBank/DDBJ databases">
        <title>Evolutionary Origins and Diversification of the Mycorrhizal Mutualists.</title>
        <authorList>
            <consortium name="DOE Joint Genome Institute"/>
            <consortium name="Mycorrhizal Genomics Consortium"/>
            <person name="Kohler A."/>
            <person name="Kuo A."/>
            <person name="Nagy L.G."/>
            <person name="Floudas D."/>
            <person name="Copeland A."/>
            <person name="Barry K.W."/>
            <person name="Cichocki N."/>
            <person name="Veneault-Fourrey C."/>
            <person name="LaButti K."/>
            <person name="Lindquist E.A."/>
            <person name="Lipzen A."/>
            <person name="Lundell T."/>
            <person name="Morin E."/>
            <person name="Murat C."/>
            <person name="Riley R."/>
            <person name="Ohm R."/>
            <person name="Sun H."/>
            <person name="Tunlid A."/>
            <person name="Henrissat B."/>
            <person name="Grigoriev I.V."/>
            <person name="Hibbett D.S."/>
            <person name="Martin F."/>
        </authorList>
    </citation>
    <scope>NUCLEOTIDE SEQUENCE [LARGE SCALE GENOMIC DNA]</scope>
    <source>
        <strain evidence="11 12">SS14</strain>
    </source>
</reference>